<organism evidence="1 2">
    <name type="scientific">Candidatus Daviesbacteria bacterium GW2011_GWA2_42_7</name>
    <dbReference type="NCBI Taxonomy" id="1618425"/>
    <lineage>
        <taxon>Bacteria</taxon>
        <taxon>Candidatus Daviesiibacteriota</taxon>
    </lineage>
</organism>
<dbReference type="EMBL" id="LCEJ01000002">
    <property type="protein sequence ID" value="KKS71284.1"/>
    <property type="molecule type" value="Genomic_DNA"/>
</dbReference>
<evidence type="ECO:0000313" key="2">
    <source>
        <dbReference type="Proteomes" id="UP000034785"/>
    </source>
</evidence>
<sequence length="24" mass="2965">MRYCFSVCYRGKGYFEMLKLLDKL</sequence>
<protein>
    <submittedName>
        <fullName evidence="1">Uncharacterized protein</fullName>
    </submittedName>
</protein>
<comment type="caution">
    <text evidence="1">The sequence shown here is derived from an EMBL/GenBank/DDBJ whole genome shotgun (WGS) entry which is preliminary data.</text>
</comment>
<gene>
    <name evidence="1" type="ORF">UV41_C0002G0019</name>
</gene>
<name>A0A0G1BDN2_9BACT</name>
<dbReference type="AlphaFoldDB" id="A0A0G1BDN2"/>
<accession>A0A0G1BDN2</accession>
<evidence type="ECO:0000313" key="1">
    <source>
        <dbReference type="EMBL" id="KKS71284.1"/>
    </source>
</evidence>
<reference evidence="1 2" key="1">
    <citation type="journal article" date="2015" name="Nature">
        <title>rRNA introns, odd ribosomes, and small enigmatic genomes across a large radiation of phyla.</title>
        <authorList>
            <person name="Brown C.T."/>
            <person name="Hug L.A."/>
            <person name="Thomas B.C."/>
            <person name="Sharon I."/>
            <person name="Castelle C.J."/>
            <person name="Singh A."/>
            <person name="Wilkins M.J."/>
            <person name="Williams K.H."/>
            <person name="Banfield J.F."/>
        </authorList>
    </citation>
    <scope>NUCLEOTIDE SEQUENCE [LARGE SCALE GENOMIC DNA]</scope>
</reference>
<dbReference type="Proteomes" id="UP000034785">
    <property type="component" value="Unassembled WGS sequence"/>
</dbReference>
<feature type="non-terminal residue" evidence="1">
    <location>
        <position position="24"/>
    </location>
</feature>
<proteinExistence type="predicted"/>